<dbReference type="AlphaFoldDB" id="A0A2A6CM18"/>
<reference evidence="1" key="2">
    <citation type="submission" date="2022-06" db="UniProtKB">
        <authorList>
            <consortium name="EnsemblMetazoa"/>
        </authorList>
    </citation>
    <scope>IDENTIFICATION</scope>
    <source>
        <strain evidence="1">PS312</strain>
    </source>
</reference>
<reference evidence="2" key="1">
    <citation type="journal article" date="2008" name="Nat. Genet.">
        <title>The Pristionchus pacificus genome provides a unique perspective on nematode lifestyle and parasitism.</title>
        <authorList>
            <person name="Dieterich C."/>
            <person name="Clifton S.W."/>
            <person name="Schuster L.N."/>
            <person name="Chinwalla A."/>
            <person name="Delehaunty K."/>
            <person name="Dinkelacker I."/>
            <person name="Fulton L."/>
            <person name="Fulton R."/>
            <person name="Godfrey J."/>
            <person name="Minx P."/>
            <person name="Mitreva M."/>
            <person name="Roeseler W."/>
            <person name="Tian H."/>
            <person name="Witte H."/>
            <person name="Yang S.P."/>
            <person name="Wilson R.K."/>
            <person name="Sommer R.J."/>
        </authorList>
    </citation>
    <scope>NUCLEOTIDE SEQUENCE [LARGE SCALE GENOMIC DNA]</scope>
    <source>
        <strain evidence="2">PS312</strain>
    </source>
</reference>
<accession>A0A8R1Z4Z8</accession>
<organism evidence="1 2">
    <name type="scientific">Pristionchus pacificus</name>
    <name type="common">Parasitic nematode worm</name>
    <dbReference type="NCBI Taxonomy" id="54126"/>
    <lineage>
        <taxon>Eukaryota</taxon>
        <taxon>Metazoa</taxon>
        <taxon>Ecdysozoa</taxon>
        <taxon>Nematoda</taxon>
        <taxon>Chromadorea</taxon>
        <taxon>Rhabditida</taxon>
        <taxon>Rhabditina</taxon>
        <taxon>Diplogasteromorpha</taxon>
        <taxon>Diplogasteroidea</taxon>
        <taxon>Neodiplogasteridae</taxon>
        <taxon>Pristionchus</taxon>
    </lineage>
</organism>
<proteinExistence type="predicted"/>
<evidence type="ECO:0000313" key="1">
    <source>
        <dbReference type="EnsemblMetazoa" id="PPA45741.1"/>
    </source>
</evidence>
<sequence length="76" mass="8831">MNYAQYVQKPQRTTACDDQRKKNLIGQRAIDELMIVAVKINEKVEKRVNRFIVLNPPVRSSSLRIRSLDSGYVPDR</sequence>
<accession>A0A2A6CM18</accession>
<gene>
    <name evidence="1" type="primary">WBGene00284110</name>
</gene>
<dbReference type="EnsemblMetazoa" id="PPA45741.1">
    <property type="protein sequence ID" value="PPA45741.1"/>
    <property type="gene ID" value="WBGene00284110"/>
</dbReference>
<keyword evidence="2" id="KW-1185">Reference proteome</keyword>
<dbReference type="Proteomes" id="UP000005239">
    <property type="component" value="Unassembled WGS sequence"/>
</dbReference>
<evidence type="ECO:0000313" key="2">
    <source>
        <dbReference type="Proteomes" id="UP000005239"/>
    </source>
</evidence>
<protein>
    <submittedName>
        <fullName evidence="1">Uncharacterized protein</fullName>
    </submittedName>
</protein>
<name>A0A2A6CM18_PRIPA</name>